<name>A0A847RYS0_9NEIS</name>
<sequence length="200" mass="21632">MNILHLDSSPLMTHSVSRQLTAKLVSQLQQQNPDATLTYRDLAQNAPSHLSYSELGAAQQDPSEWSQTLRQDVETAKAILAEFLAADAIVVGAPMYNFSIPSQLKAWIDRISVAGTTFKYTETGPVGLLSGKTVYIVSSRGGLYGSANAMDHQEAYLKTVFQFLGLSDVQIIRAEGVNMGDSMRQQALQAAQQDIAAVAA</sequence>
<dbReference type="EC" id="1.6.5.-" evidence="6"/>
<organism evidence="8 9">
    <name type="scientific">Leeia aquatica</name>
    <dbReference type="NCBI Taxonomy" id="2725557"/>
    <lineage>
        <taxon>Bacteria</taxon>
        <taxon>Pseudomonadati</taxon>
        <taxon>Pseudomonadota</taxon>
        <taxon>Betaproteobacteria</taxon>
        <taxon>Neisseriales</taxon>
        <taxon>Leeiaceae</taxon>
        <taxon>Leeia</taxon>
    </lineage>
</organism>
<comment type="function">
    <text evidence="6">Also exhibits azoreductase activity. Catalyzes the reductive cleavage of the azo bond in aromatic azo compounds to the corresponding amines.</text>
</comment>
<comment type="cofactor">
    <cofactor evidence="6">
        <name>FMN</name>
        <dbReference type="ChEBI" id="CHEBI:58210"/>
    </cofactor>
    <text evidence="6">Binds 1 FMN per subunit.</text>
</comment>
<comment type="subunit">
    <text evidence="6">Homodimer.</text>
</comment>
<evidence type="ECO:0000313" key="9">
    <source>
        <dbReference type="Proteomes" id="UP000587991"/>
    </source>
</evidence>
<evidence type="ECO:0000256" key="5">
    <source>
        <dbReference type="ARBA" id="ARBA00048542"/>
    </source>
</evidence>
<dbReference type="RefSeq" id="WP_168877954.1">
    <property type="nucleotide sequence ID" value="NZ_JABAIM010000003.1"/>
</dbReference>
<evidence type="ECO:0000256" key="2">
    <source>
        <dbReference type="ARBA" id="ARBA00022643"/>
    </source>
</evidence>
<comment type="similarity">
    <text evidence="6">Belongs to the azoreductase type 1 family.</text>
</comment>
<dbReference type="InterPro" id="IPR029039">
    <property type="entry name" value="Flavoprotein-like_sf"/>
</dbReference>
<feature type="binding site" evidence="6">
    <location>
        <begin position="95"/>
        <end position="98"/>
    </location>
    <ligand>
        <name>FMN</name>
        <dbReference type="ChEBI" id="CHEBI:58210"/>
    </ligand>
</feature>
<evidence type="ECO:0000313" key="8">
    <source>
        <dbReference type="EMBL" id="NLR76290.1"/>
    </source>
</evidence>
<evidence type="ECO:0000256" key="1">
    <source>
        <dbReference type="ARBA" id="ARBA00022630"/>
    </source>
</evidence>
<comment type="function">
    <text evidence="6">Quinone reductase that provides resistance to thiol-specific stress caused by electrophilic quinones.</text>
</comment>
<dbReference type="Pfam" id="PF02525">
    <property type="entry name" value="Flavodoxin_2"/>
    <property type="match status" value="1"/>
</dbReference>
<accession>A0A847RYS0</accession>
<proteinExistence type="inferred from homology"/>
<feature type="binding site" evidence="6">
    <location>
        <begin position="139"/>
        <end position="142"/>
    </location>
    <ligand>
        <name>FMN</name>
        <dbReference type="ChEBI" id="CHEBI:58210"/>
    </ligand>
</feature>
<feature type="binding site" evidence="6">
    <location>
        <begin position="15"/>
        <end position="17"/>
    </location>
    <ligand>
        <name>FMN</name>
        <dbReference type="ChEBI" id="CHEBI:58210"/>
    </ligand>
</feature>
<feature type="domain" description="Flavodoxin-like fold" evidence="7">
    <location>
        <begin position="1"/>
        <end position="197"/>
    </location>
</feature>
<dbReference type="PANTHER" id="PTHR43741:SF4">
    <property type="entry name" value="FMN-DEPENDENT NADH:QUINONE OXIDOREDUCTASE"/>
    <property type="match status" value="1"/>
</dbReference>
<evidence type="ECO:0000256" key="6">
    <source>
        <dbReference type="HAMAP-Rule" id="MF_01216"/>
    </source>
</evidence>
<dbReference type="GO" id="GO:0010181">
    <property type="term" value="F:FMN binding"/>
    <property type="evidence" value="ECO:0007669"/>
    <property type="project" value="UniProtKB-UniRule"/>
</dbReference>
<keyword evidence="4 6" id="KW-0520">NAD</keyword>
<dbReference type="HAMAP" id="MF_01216">
    <property type="entry name" value="Azoreductase_type1"/>
    <property type="match status" value="1"/>
</dbReference>
<keyword evidence="3 6" id="KW-0560">Oxidoreductase</keyword>
<dbReference type="PANTHER" id="PTHR43741">
    <property type="entry name" value="FMN-DEPENDENT NADH-AZOREDUCTASE 1"/>
    <property type="match status" value="1"/>
</dbReference>
<comment type="catalytic activity">
    <reaction evidence="5">
        <text>N,N-dimethyl-1,4-phenylenediamine + anthranilate + 2 NAD(+) = 2-(4-dimethylaminophenyl)diazenylbenzoate + 2 NADH + 2 H(+)</text>
        <dbReference type="Rhea" id="RHEA:55872"/>
        <dbReference type="ChEBI" id="CHEBI:15378"/>
        <dbReference type="ChEBI" id="CHEBI:15783"/>
        <dbReference type="ChEBI" id="CHEBI:16567"/>
        <dbReference type="ChEBI" id="CHEBI:57540"/>
        <dbReference type="ChEBI" id="CHEBI:57945"/>
        <dbReference type="ChEBI" id="CHEBI:71579"/>
        <dbReference type="EC" id="1.7.1.17"/>
    </reaction>
    <physiologicalReaction direction="right-to-left" evidence="5">
        <dbReference type="Rhea" id="RHEA:55874"/>
    </physiologicalReaction>
</comment>
<dbReference type="EMBL" id="JABAIM010000003">
    <property type="protein sequence ID" value="NLR76290.1"/>
    <property type="molecule type" value="Genomic_DNA"/>
</dbReference>
<dbReference type="EC" id="1.7.1.17" evidence="6"/>
<evidence type="ECO:0000259" key="7">
    <source>
        <dbReference type="Pfam" id="PF02525"/>
    </source>
</evidence>
<dbReference type="SUPFAM" id="SSF52218">
    <property type="entry name" value="Flavoproteins"/>
    <property type="match status" value="1"/>
</dbReference>
<reference evidence="8 9" key="1">
    <citation type="submission" date="2020-04" db="EMBL/GenBank/DDBJ databases">
        <title>Draft genome of Leeia sp. IMCC25680.</title>
        <authorList>
            <person name="Song J."/>
            <person name="Cho J.-C."/>
        </authorList>
    </citation>
    <scope>NUCLEOTIDE SEQUENCE [LARGE SCALE GENOMIC DNA]</scope>
    <source>
        <strain evidence="8 9">IMCC25680</strain>
    </source>
</reference>
<dbReference type="GO" id="GO:0016652">
    <property type="term" value="F:oxidoreductase activity, acting on NAD(P)H as acceptor"/>
    <property type="evidence" value="ECO:0007669"/>
    <property type="project" value="UniProtKB-UniRule"/>
</dbReference>
<gene>
    <name evidence="6" type="primary">azoR</name>
    <name evidence="8" type="ORF">HF682_14080</name>
</gene>
<dbReference type="Proteomes" id="UP000587991">
    <property type="component" value="Unassembled WGS sequence"/>
</dbReference>
<keyword evidence="9" id="KW-1185">Reference proteome</keyword>
<protein>
    <recommendedName>
        <fullName evidence="6">FMN dependent NADH:quinone oxidoreductase</fullName>
        <ecNumber evidence="6">1.6.5.-</ecNumber>
    </recommendedName>
    <alternativeName>
        <fullName evidence="6">Azo-dye reductase</fullName>
    </alternativeName>
    <alternativeName>
        <fullName evidence="6">FMN-dependent NADH-azo compound oxidoreductase</fullName>
    </alternativeName>
    <alternativeName>
        <fullName evidence="6">FMN-dependent NADH-azoreductase</fullName>
        <ecNumber evidence="6">1.7.1.17</ecNumber>
    </alternativeName>
</protein>
<dbReference type="GO" id="GO:0009055">
    <property type="term" value="F:electron transfer activity"/>
    <property type="evidence" value="ECO:0007669"/>
    <property type="project" value="UniProtKB-UniRule"/>
</dbReference>
<comment type="catalytic activity">
    <reaction evidence="6">
        <text>2 a quinone + NADH + H(+) = 2 a 1,4-benzosemiquinone + NAD(+)</text>
        <dbReference type="Rhea" id="RHEA:65952"/>
        <dbReference type="ChEBI" id="CHEBI:15378"/>
        <dbReference type="ChEBI" id="CHEBI:57540"/>
        <dbReference type="ChEBI" id="CHEBI:57945"/>
        <dbReference type="ChEBI" id="CHEBI:132124"/>
        <dbReference type="ChEBI" id="CHEBI:134225"/>
    </reaction>
</comment>
<dbReference type="InterPro" id="IPR050104">
    <property type="entry name" value="FMN-dep_NADH:Q_OxRdtase_AzoR1"/>
</dbReference>
<evidence type="ECO:0000256" key="3">
    <source>
        <dbReference type="ARBA" id="ARBA00023002"/>
    </source>
</evidence>
<keyword evidence="1 6" id="KW-0285">Flavoprotein</keyword>
<dbReference type="InterPro" id="IPR003680">
    <property type="entry name" value="Flavodoxin_fold"/>
</dbReference>
<feature type="binding site" evidence="6">
    <location>
        <position position="9"/>
    </location>
    <ligand>
        <name>FMN</name>
        <dbReference type="ChEBI" id="CHEBI:58210"/>
    </ligand>
</feature>
<dbReference type="GO" id="GO:0016655">
    <property type="term" value="F:oxidoreductase activity, acting on NAD(P)H, quinone or similar compound as acceptor"/>
    <property type="evidence" value="ECO:0007669"/>
    <property type="project" value="InterPro"/>
</dbReference>
<comment type="caution">
    <text evidence="8">The sequence shown here is derived from an EMBL/GenBank/DDBJ whole genome shotgun (WGS) entry which is preliminary data.</text>
</comment>
<dbReference type="AlphaFoldDB" id="A0A847RYS0"/>
<dbReference type="InterPro" id="IPR023048">
    <property type="entry name" value="NADH:quinone_OxRdtase_FMN_depd"/>
</dbReference>
<keyword evidence="2 6" id="KW-0288">FMN</keyword>
<dbReference type="Gene3D" id="3.40.50.360">
    <property type="match status" value="1"/>
</dbReference>
<evidence type="ECO:0000256" key="4">
    <source>
        <dbReference type="ARBA" id="ARBA00023027"/>
    </source>
</evidence>